<keyword evidence="4 5" id="KW-0067">ATP-binding</keyword>
<evidence type="ECO:0000256" key="1">
    <source>
        <dbReference type="ARBA" id="ARBA00022679"/>
    </source>
</evidence>
<evidence type="ECO:0000256" key="3">
    <source>
        <dbReference type="ARBA" id="ARBA00022777"/>
    </source>
</evidence>
<dbReference type="Gene3D" id="3.30.200.20">
    <property type="entry name" value="Phosphorylase Kinase, domain 1"/>
    <property type="match status" value="1"/>
</dbReference>
<keyword evidence="1 9" id="KW-0808">Transferase</keyword>
<dbReference type="PANTHER" id="PTHR24348">
    <property type="entry name" value="SERINE/THREONINE-PROTEIN KINASE UNC-51-RELATED"/>
    <property type="match status" value="1"/>
</dbReference>
<dbReference type="Gene3D" id="1.10.510.10">
    <property type="entry name" value="Transferase(Phosphotransferase) domain 1"/>
    <property type="match status" value="1"/>
</dbReference>
<dbReference type="InterPro" id="IPR008266">
    <property type="entry name" value="Tyr_kinase_AS"/>
</dbReference>
<dbReference type="EC" id="2.7.11.1" evidence="9"/>
<dbReference type="PROSITE" id="PS00109">
    <property type="entry name" value="PROTEIN_KINASE_TYR"/>
    <property type="match status" value="1"/>
</dbReference>
<feature type="region of interest" description="Disordered" evidence="6">
    <location>
        <begin position="298"/>
        <end position="329"/>
    </location>
</feature>
<organism evidence="9 10">
    <name type="scientific">Anaerobutyricum hallii</name>
    <dbReference type="NCBI Taxonomy" id="39488"/>
    <lineage>
        <taxon>Bacteria</taxon>
        <taxon>Bacillati</taxon>
        <taxon>Bacillota</taxon>
        <taxon>Clostridia</taxon>
        <taxon>Lachnospirales</taxon>
        <taxon>Lachnospiraceae</taxon>
        <taxon>Anaerobutyricum</taxon>
    </lineage>
</organism>
<dbReference type="InterPro" id="IPR045269">
    <property type="entry name" value="Atg1-like"/>
</dbReference>
<dbReference type="Pfam" id="PF00069">
    <property type="entry name" value="Pkinase"/>
    <property type="match status" value="1"/>
</dbReference>
<dbReference type="GO" id="GO:0005829">
    <property type="term" value="C:cytosol"/>
    <property type="evidence" value="ECO:0007669"/>
    <property type="project" value="TreeGrafter"/>
</dbReference>
<sequence length="454" mass="50781">MEERDYHSLQKGTKLNGRYIIEDVLGEGGFGITYAGRDELLGVKVAVKEYYPQGIVVRNNSVDDVVTVTYAKQKDVFNKGKTKFLEEARVIAKFNDQEGIVNVTDFFEANNTAYIVMEYLDGITLKEYIAENGILSPEDILELMAPVLESLDEVHKQGLIHRDISPDNIMLLKNGKVKLMDFGAARDYTDFGEKSLSIVLKPGYAPEEQYRSRGIQGPWTDIYALSATIYKCITGITPEESMQRVIEDSLEKPSKYCKDIPKGMENAIMKGMAALQKNRYQNLKEFCEALYSDFEDAGEEKKKPVSKSDGTLKSVNEEKEKAKSGQNALGTGMEKLQNLTKKQKMIAGAAVILVVLLIFAGTSLSGGKKQNSSTSNLPTEREMVSDVVKNSQWEGTILNLSIIDDDINRQYEVYTADCEIESKRQGGSGTTSKAKITYKLQDDEWVFVKCEKQN</sequence>
<protein>
    <submittedName>
        <fullName evidence="9">Serine/threonine-protein kinase PrkC</fullName>
        <ecNumber evidence="9">2.7.11.1</ecNumber>
    </submittedName>
</protein>
<dbReference type="PROSITE" id="PS00107">
    <property type="entry name" value="PROTEIN_KINASE_ATP"/>
    <property type="match status" value="1"/>
</dbReference>
<dbReference type="PROSITE" id="PS50011">
    <property type="entry name" value="PROTEIN_KINASE_DOM"/>
    <property type="match status" value="1"/>
</dbReference>
<dbReference type="PANTHER" id="PTHR24348:SF22">
    <property type="entry name" value="NON-SPECIFIC SERINE_THREONINE PROTEIN KINASE"/>
    <property type="match status" value="1"/>
</dbReference>
<dbReference type="GO" id="GO:0004674">
    <property type="term" value="F:protein serine/threonine kinase activity"/>
    <property type="evidence" value="ECO:0007669"/>
    <property type="project" value="UniProtKB-EC"/>
</dbReference>
<dbReference type="GO" id="GO:0034045">
    <property type="term" value="C:phagophore assembly site membrane"/>
    <property type="evidence" value="ECO:0007669"/>
    <property type="project" value="TreeGrafter"/>
</dbReference>
<feature type="binding site" evidence="5">
    <location>
        <position position="48"/>
    </location>
    <ligand>
        <name>ATP</name>
        <dbReference type="ChEBI" id="CHEBI:30616"/>
    </ligand>
</feature>
<evidence type="ECO:0000259" key="8">
    <source>
        <dbReference type="PROSITE" id="PS50011"/>
    </source>
</evidence>
<feature type="domain" description="Protein kinase" evidence="8">
    <location>
        <begin position="19"/>
        <end position="291"/>
    </location>
</feature>
<dbReference type="SUPFAM" id="SSF56112">
    <property type="entry name" value="Protein kinase-like (PK-like)"/>
    <property type="match status" value="1"/>
</dbReference>
<gene>
    <name evidence="9" type="primary">prkC_6</name>
    <name evidence="9" type="ORF">ERS852450_00959</name>
</gene>
<accession>A0A174BCC1</accession>
<feature type="transmembrane region" description="Helical" evidence="7">
    <location>
        <begin position="345"/>
        <end position="364"/>
    </location>
</feature>
<dbReference type="CDD" id="cd14014">
    <property type="entry name" value="STKc_PknB_like"/>
    <property type="match status" value="1"/>
</dbReference>
<evidence type="ECO:0000256" key="4">
    <source>
        <dbReference type="ARBA" id="ARBA00022840"/>
    </source>
</evidence>
<evidence type="ECO:0000256" key="6">
    <source>
        <dbReference type="SAM" id="MobiDB-lite"/>
    </source>
</evidence>
<keyword evidence="7" id="KW-0812">Transmembrane</keyword>
<keyword evidence="7" id="KW-1133">Transmembrane helix</keyword>
<dbReference type="GO" id="GO:0042594">
    <property type="term" value="P:response to starvation"/>
    <property type="evidence" value="ECO:0007669"/>
    <property type="project" value="TreeGrafter"/>
</dbReference>
<evidence type="ECO:0000256" key="2">
    <source>
        <dbReference type="ARBA" id="ARBA00022741"/>
    </source>
</evidence>
<keyword evidence="7" id="KW-0472">Membrane</keyword>
<dbReference type="GO" id="GO:0005524">
    <property type="term" value="F:ATP binding"/>
    <property type="evidence" value="ECO:0007669"/>
    <property type="project" value="UniProtKB-UniRule"/>
</dbReference>
<evidence type="ECO:0000256" key="7">
    <source>
        <dbReference type="SAM" id="Phobius"/>
    </source>
</evidence>
<proteinExistence type="predicted"/>
<dbReference type="InterPro" id="IPR017441">
    <property type="entry name" value="Protein_kinase_ATP_BS"/>
</dbReference>
<evidence type="ECO:0000256" key="5">
    <source>
        <dbReference type="PROSITE-ProRule" id="PRU10141"/>
    </source>
</evidence>
<dbReference type="Proteomes" id="UP000095679">
    <property type="component" value="Unassembled WGS sequence"/>
</dbReference>
<dbReference type="EMBL" id="CYZL01000006">
    <property type="protein sequence ID" value="CUN98093.1"/>
    <property type="molecule type" value="Genomic_DNA"/>
</dbReference>
<evidence type="ECO:0000313" key="9">
    <source>
        <dbReference type="EMBL" id="CUN98093.1"/>
    </source>
</evidence>
<dbReference type="GO" id="GO:0005776">
    <property type="term" value="C:autophagosome"/>
    <property type="evidence" value="ECO:0007669"/>
    <property type="project" value="TreeGrafter"/>
</dbReference>
<dbReference type="RefSeq" id="WP_055298215.1">
    <property type="nucleotide sequence ID" value="NZ_BLYK01000011.1"/>
</dbReference>
<name>A0A174BCC1_9FIRM</name>
<reference evidence="9 10" key="1">
    <citation type="submission" date="2015-09" db="EMBL/GenBank/DDBJ databases">
        <authorList>
            <consortium name="Pathogen Informatics"/>
        </authorList>
    </citation>
    <scope>NUCLEOTIDE SEQUENCE [LARGE SCALE GENOMIC DNA]</scope>
    <source>
        <strain evidence="9 10">2789STDY5834835</strain>
    </source>
</reference>
<keyword evidence="2 5" id="KW-0547">Nucleotide-binding</keyword>
<keyword evidence="3 9" id="KW-0418">Kinase</keyword>
<dbReference type="AlphaFoldDB" id="A0A174BCC1"/>
<dbReference type="InterPro" id="IPR011009">
    <property type="entry name" value="Kinase-like_dom_sf"/>
</dbReference>
<evidence type="ECO:0000313" key="10">
    <source>
        <dbReference type="Proteomes" id="UP000095679"/>
    </source>
</evidence>
<dbReference type="InterPro" id="IPR000719">
    <property type="entry name" value="Prot_kinase_dom"/>
</dbReference>